<gene>
    <name evidence="2" type="ORF">K9W46_03950</name>
</gene>
<keyword evidence="1" id="KW-0812">Transmembrane</keyword>
<evidence type="ECO:0000313" key="2">
    <source>
        <dbReference type="EMBL" id="UJG44339.1"/>
    </source>
</evidence>
<feature type="transmembrane region" description="Helical" evidence="1">
    <location>
        <begin position="198"/>
        <end position="219"/>
    </location>
</feature>
<feature type="transmembrane region" description="Helical" evidence="1">
    <location>
        <begin position="165"/>
        <end position="186"/>
    </location>
</feature>
<reference evidence="2" key="1">
    <citation type="journal article" date="2022" name="Nat. Microbiol.">
        <title>Unique mobile elements and scalable gene flow at the prokaryote-eukaryote boundary revealed by circularized Asgard archaea genomes.</title>
        <authorList>
            <person name="Wu F."/>
            <person name="Speth D.R."/>
            <person name="Philosof A."/>
            <person name="Cremiere A."/>
            <person name="Narayanan A."/>
            <person name="Barco R.A."/>
            <person name="Connon S.A."/>
            <person name="Amend J.P."/>
            <person name="Antoshechkin I.A."/>
            <person name="Orphan V.J."/>
        </authorList>
    </citation>
    <scope>NUCLEOTIDE SEQUENCE</scope>
    <source>
        <strain evidence="2">PR6</strain>
    </source>
</reference>
<dbReference type="AlphaFoldDB" id="A0A9Y1FQ17"/>
<evidence type="ECO:0000256" key="1">
    <source>
        <dbReference type="SAM" id="Phobius"/>
    </source>
</evidence>
<dbReference type="EMBL" id="CP084167">
    <property type="protein sequence ID" value="UJG44339.1"/>
    <property type="molecule type" value="Genomic_DNA"/>
</dbReference>
<feature type="transmembrane region" description="Helical" evidence="1">
    <location>
        <begin position="90"/>
        <end position="110"/>
    </location>
</feature>
<protein>
    <submittedName>
        <fullName evidence="2">Uncharacterized protein</fullName>
    </submittedName>
</protein>
<organism evidence="2">
    <name type="scientific">Candidatus Heimdallarchaeum endolithica</name>
    <dbReference type="NCBI Taxonomy" id="2876572"/>
    <lineage>
        <taxon>Archaea</taxon>
        <taxon>Promethearchaeati</taxon>
        <taxon>Candidatus Heimdallarchaeota</taxon>
        <taxon>Candidatus Heimdallarchaeia (ex Rinke et al. 2021) (nom. nud.)</taxon>
        <taxon>Candidatus Heimdallarchaeales</taxon>
        <taxon>Candidatus Heimdallarchaeaceae</taxon>
        <taxon>Candidatus Heimdallarchaeum</taxon>
    </lineage>
</organism>
<accession>A0A9Y1FQ17</accession>
<proteinExistence type="predicted"/>
<feature type="transmembrane region" description="Helical" evidence="1">
    <location>
        <begin position="296"/>
        <end position="313"/>
    </location>
</feature>
<keyword evidence="1" id="KW-1133">Transmembrane helix</keyword>
<keyword evidence="1" id="KW-0472">Membrane</keyword>
<feature type="transmembrane region" description="Helical" evidence="1">
    <location>
        <begin position="20"/>
        <end position="37"/>
    </location>
</feature>
<dbReference type="Proteomes" id="UP001200513">
    <property type="component" value="Chromosome"/>
</dbReference>
<name>A0A9Y1FQ17_9ARCH</name>
<sequence length="460" mass="54327">MVSLAFLTPQFIFLTKWGGYPFTFSLLILVFYLDAMLKINDNSSLYNHLTIIFIFMAISLTHFNTLGFALIGTIVIATFNIFKYRNIKKVYSLVIILFFFALIEVLIAFFDEFLFLFLTQLNLGGSITFFTKESSWLLVIWSYIRKGQTGEIGLFSFGNVVINLILYYFSFFYFSFLFSFLFLITLLFKKRKNIDVKLFGVSIFFISVFFFLSFMQIQIFTGRFIRFPLANYLFRIERVYEINNIILAPIISGKFVKEHIYNFKNRVHLQHKKVELFYKLRKNIKNIKHLRDVRKYFFIIVLLISFSIYSYIIPSRTAISYNDDVLASYAWIKNYNGSMVILNDPYGQFIPLYVYPQNKTICYPFYSSADMSYTETTVFELFSAILKFNDTYTALTYLYNHSITHIFVSDDRPNYLAMKMEEIGLNYSIEIFNKIEFLTPVFSQGSVSIFEVSYNYLNDE</sequence>